<dbReference type="InterPro" id="IPR045886">
    <property type="entry name" value="ThiF/MoeB/HesA"/>
</dbReference>
<dbReference type="Pfam" id="PF14464">
    <property type="entry name" value="Prok-JAB"/>
    <property type="match status" value="1"/>
</dbReference>
<dbReference type="PANTHER" id="PTHR43267:SF1">
    <property type="entry name" value="TRNA THREONYLCARBAMOYLADENOSINE DEHYDRATASE"/>
    <property type="match status" value="1"/>
</dbReference>
<dbReference type="Proteomes" id="UP000094969">
    <property type="component" value="Chromosome"/>
</dbReference>
<dbReference type="GO" id="GO:0008237">
    <property type="term" value="F:metallopeptidase activity"/>
    <property type="evidence" value="ECO:0007669"/>
    <property type="project" value="UniProtKB-KW"/>
</dbReference>
<evidence type="ECO:0008006" key="10">
    <source>
        <dbReference type="Google" id="ProtNLM"/>
    </source>
</evidence>
<name>A0A1D7TVM9_9HYPH</name>
<evidence type="ECO:0000256" key="2">
    <source>
        <dbReference type="ARBA" id="ARBA00022723"/>
    </source>
</evidence>
<dbReference type="InterPro" id="IPR028090">
    <property type="entry name" value="JAB_dom_prok"/>
</dbReference>
<dbReference type="Pfam" id="PF00899">
    <property type="entry name" value="ThiF"/>
    <property type="match status" value="1"/>
</dbReference>
<reference evidence="8 9" key="1">
    <citation type="journal article" date="2015" name="Antonie Van Leeuwenhoek">
        <title>Bosea vaviloviae sp. nov., a new species of slow-growing rhizobia isolated from nodules of the relict species Vavilovia formosa (Stev.) Fed.</title>
        <authorList>
            <person name="Safronova V.I."/>
            <person name="Kuznetsova I.G."/>
            <person name="Sazanova A.L."/>
            <person name="Kimeklis A.K."/>
            <person name="Belimov A.A."/>
            <person name="Andronov E.E."/>
            <person name="Pinaev A.G."/>
            <person name="Chizhevskaya E.P."/>
            <person name="Pukhaev A.R."/>
            <person name="Popov K.P."/>
            <person name="Willems A."/>
            <person name="Tikhonovich I.A."/>
        </authorList>
    </citation>
    <scope>NUCLEOTIDE SEQUENCE [LARGE SCALE GENOMIC DNA]</scope>
    <source>
        <strain evidence="8 9">Vaf18</strain>
    </source>
</reference>
<dbReference type="GO" id="GO:0061504">
    <property type="term" value="P:cyclic threonylcarbamoyladenosine biosynthetic process"/>
    <property type="evidence" value="ECO:0007669"/>
    <property type="project" value="TreeGrafter"/>
</dbReference>
<dbReference type="GO" id="GO:0046872">
    <property type="term" value="F:metal ion binding"/>
    <property type="evidence" value="ECO:0007669"/>
    <property type="project" value="UniProtKB-KW"/>
</dbReference>
<keyword evidence="3" id="KW-0378">Hydrolase</keyword>
<evidence type="ECO:0000256" key="5">
    <source>
        <dbReference type="ARBA" id="ARBA00023049"/>
    </source>
</evidence>
<dbReference type="KEGG" id="bvv:BHK69_00500"/>
<sequence>MNALHRMAEPTALLRFASPEFDLLEGLVFRRYPRKEWASFARFGWRETPEGLVVTLAALDEPAEGDLDDGVADVKITAAYSRRIALAAERHALGVGIIHSHPEGAPPRPSSIDDEMDRYYAEYFADFAPGRPYVSIIMSELAGDTGKEIAVSGRIFHGGVWRQATRVAAARRPDVVAWPRGERPPAPPIPPERVARLTSAFGKEAYQRLQRATVALIGAGGTGSAAIPILARAGVGRLIVIDSDHASESNLERLHGSVPQDAADAVPKVTIARRHVAGMSPDVIVETWIGRLPQPEIIDAVIQADVLMGCTDQHTSRLAVSDIARRYAMPALDIGGLIEGANGVVTGQIVQLVRFLPEDPCPQCRGMINPTRFRQEMMSTDEREAAKAEAEAAVARGERPDPIAGAIPQIDTVGYITTTAGTLAAGFVIGWLTGRFDPKFERLQLDLVAECLGAVDRPQRRKDDCVCGRVRGFADQAADTAPFQPPVHWEPARKIVAEKV</sequence>
<evidence type="ECO:0000256" key="1">
    <source>
        <dbReference type="ARBA" id="ARBA00022670"/>
    </source>
</evidence>
<dbReference type="RefSeq" id="WP_069688402.1">
    <property type="nucleotide sequence ID" value="NZ_CP017147.1"/>
</dbReference>
<dbReference type="OrthoDB" id="2746358at2"/>
<dbReference type="InterPro" id="IPR000594">
    <property type="entry name" value="ThiF_NAD_FAD-bd"/>
</dbReference>
<feature type="domain" description="THIF-type NAD/FAD binding fold" evidence="6">
    <location>
        <begin position="199"/>
        <end position="448"/>
    </location>
</feature>
<organism evidence="8 9">
    <name type="scientific">Bosea vaviloviae</name>
    <dbReference type="NCBI Taxonomy" id="1526658"/>
    <lineage>
        <taxon>Bacteria</taxon>
        <taxon>Pseudomonadati</taxon>
        <taxon>Pseudomonadota</taxon>
        <taxon>Alphaproteobacteria</taxon>
        <taxon>Hyphomicrobiales</taxon>
        <taxon>Boseaceae</taxon>
        <taxon>Bosea</taxon>
    </lineage>
</organism>
<dbReference type="AlphaFoldDB" id="A0A1D7TVM9"/>
<dbReference type="STRING" id="1526658.BHK69_00500"/>
<evidence type="ECO:0000313" key="8">
    <source>
        <dbReference type="EMBL" id="AOO79177.1"/>
    </source>
</evidence>
<evidence type="ECO:0000256" key="4">
    <source>
        <dbReference type="ARBA" id="ARBA00022833"/>
    </source>
</evidence>
<accession>A0A1D7TVM9</accession>
<proteinExistence type="predicted"/>
<keyword evidence="4" id="KW-0862">Zinc</keyword>
<dbReference type="GO" id="GO:0061503">
    <property type="term" value="F:tRNA threonylcarbamoyladenosine dehydratase"/>
    <property type="evidence" value="ECO:0007669"/>
    <property type="project" value="TreeGrafter"/>
</dbReference>
<gene>
    <name evidence="8" type="ORF">BHK69_00500</name>
</gene>
<evidence type="ECO:0000259" key="6">
    <source>
        <dbReference type="Pfam" id="PF00899"/>
    </source>
</evidence>
<evidence type="ECO:0000313" key="9">
    <source>
        <dbReference type="Proteomes" id="UP000094969"/>
    </source>
</evidence>
<keyword evidence="2" id="KW-0479">Metal-binding</keyword>
<keyword evidence="1" id="KW-0645">Protease</keyword>
<dbReference type="GO" id="GO:0008641">
    <property type="term" value="F:ubiquitin-like modifier activating enzyme activity"/>
    <property type="evidence" value="ECO:0007669"/>
    <property type="project" value="InterPro"/>
</dbReference>
<keyword evidence="9" id="KW-1185">Reference proteome</keyword>
<feature type="domain" description="JAB" evidence="7">
    <location>
        <begin position="79"/>
        <end position="121"/>
    </location>
</feature>
<dbReference type="PANTHER" id="PTHR43267">
    <property type="entry name" value="TRNA THREONYLCARBAMOYLADENOSINE DEHYDRATASE"/>
    <property type="match status" value="1"/>
</dbReference>
<dbReference type="SUPFAM" id="SSF69572">
    <property type="entry name" value="Activating enzymes of the ubiquitin-like proteins"/>
    <property type="match status" value="1"/>
</dbReference>
<dbReference type="EMBL" id="CP017147">
    <property type="protein sequence ID" value="AOO79177.1"/>
    <property type="molecule type" value="Genomic_DNA"/>
</dbReference>
<evidence type="ECO:0000256" key="3">
    <source>
        <dbReference type="ARBA" id="ARBA00022801"/>
    </source>
</evidence>
<dbReference type="GO" id="GO:0006508">
    <property type="term" value="P:proteolysis"/>
    <property type="evidence" value="ECO:0007669"/>
    <property type="project" value="UniProtKB-KW"/>
</dbReference>
<keyword evidence="5" id="KW-0482">Metalloprotease</keyword>
<dbReference type="InterPro" id="IPR035985">
    <property type="entry name" value="Ubiquitin-activating_enz"/>
</dbReference>
<evidence type="ECO:0000259" key="7">
    <source>
        <dbReference type="Pfam" id="PF14464"/>
    </source>
</evidence>
<dbReference type="Gene3D" id="3.40.50.720">
    <property type="entry name" value="NAD(P)-binding Rossmann-like Domain"/>
    <property type="match status" value="1"/>
</dbReference>
<protein>
    <recommendedName>
        <fullName evidence="10">THIF-type NAD/FAD binding fold domain-containing protein</fullName>
    </recommendedName>
</protein>